<evidence type="ECO:0000313" key="2">
    <source>
        <dbReference type="Proteomes" id="UP000335636"/>
    </source>
</evidence>
<accession>A0A5E4CVW7</accession>
<dbReference type="Proteomes" id="UP000335636">
    <property type="component" value="Unassembled WGS sequence"/>
</dbReference>
<protein>
    <submittedName>
        <fullName evidence="1">Uncharacterized protein</fullName>
    </submittedName>
</protein>
<sequence length="50" mass="5630">LWLFLSKELAKVIQNTQDNDQALPQTLQYLLKTNRACDLKAQNSSSGHGE</sequence>
<organism evidence="1 2">
    <name type="scientific">Marmota monax</name>
    <name type="common">Woodchuck</name>
    <dbReference type="NCBI Taxonomy" id="9995"/>
    <lineage>
        <taxon>Eukaryota</taxon>
        <taxon>Metazoa</taxon>
        <taxon>Chordata</taxon>
        <taxon>Craniata</taxon>
        <taxon>Vertebrata</taxon>
        <taxon>Euteleostomi</taxon>
        <taxon>Mammalia</taxon>
        <taxon>Eutheria</taxon>
        <taxon>Euarchontoglires</taxon>
        <taxon>Glires</taxon>
        <taxon>Rodentia</taxon>
        <taxon>Sciuromorpha</taxon>
        <taxon>Sciuridae</taxon>
        <taxon>Xerinae</taxon>
        <taxon>Marmotini</taxon>
        <taxon>Marmota</taxon>
    </lineage>
</organism>
<gene>
    <name evidence="1" type="ORF">MONAX_5E014034</name>
</gene>
<feature type="non-terminal residue" evidence="1">
    <location>
        <position position="50"/>
    </location>
</feature>
<proteinExistence type="predicted"/>
<dbReference type="EMBL" id="CABDUW010002231">
    <property type="protein sequence ID" value="VTJ85978.1"/>
    <property type="molecule type" value="Genomic_DNA"/>
</dbReference>
<feature type="non-terminal residue" evidence="1">
    <location>
        <position position="1"/>
    </location>
</feature>
<comment type="caution">
    <text evidence="1">The sequence shown here is derived from an EMBL/GenBank/DDBJ whole genome shotgun (WGS) entry which is preliminary data.</text>
</comment>
<reference evidence="1" key="1">
    <citation type="submission" date="2019-04" db="EMBL/GenBank/DDBJ databases">
        <authorList>
            <person name="Alioto T."/>
            <person name="Alioto T."/>
        </authorList>
    </citation>
    <scope>NUCLEOTIDE SEQUENCE [LARGE SCALE GENOMIC DNA]</scope>
</reference>
<keyword evidence="2" id="KW-1185">Reference proteome</keyword>
<dbReference type="AlphaFoldDB" id="A0A5E4CVW7"/>
<name>A0A5E4CVW7_MARMO</name>
<evidence type="ECO:0000313" key="1">
    <source>
        <dbReference type="EMBL" id="VTJ85978.1"/>
    </source>
</evidence>